<keyword evidence="2" id="KW-1185">Reference proteome</keyword>
<evidence type="ECO:0000313" key="2">
    <source>
        <dbReference type="Proteomes" id="UP001054945"/>
    </source>
</evidence>
<protein>
    <submittedName>
        <fullName evidence="1">Uncharacterized protein</fullName>
    </submittedName>
</protein>
<comment type="caution">
    <text evidence="1">The sequence shown here is derived from an EMBL/GenBank/DDBJ whole genome shotgun (WGS) entry which is preliminary data.</text>
</comment>
<sequence length="168" mass="19073">MTVERRAAVLDKDRGKHHNPIGHVLVPLREFFDSEHHKGGALRRKNFSVHSKRKGKCILHSKGNQNAFSNDDPFNNADCRIHAKIIPHNTASRLAEISTLALEKFSAWSISCTESIVNSFELVKFSRLHRFSDARSKYLFRSPFKVGNESAFNAGMKSTFLEGFRFAV</sequence>
<dbReference type="AlphaFoldDB" id="A0AAV4RX50"/>
<name>A0AAV4RX50_CAEEX</name>
<evidence type="ECO:0000313" key="1">
    <source>
        <dbReference type="EMBL" id="GIY25486.1"/>
    </source>
</evidence>
<dbReference type="EMBL" id="BPLR01008549">
    <property type="protein sequence ID" value="GIY25486.1"/>
    <property type="molecule type" value="Genomic_DNA"/>
</dbReference>
<dbReference type="Proteomes" id="UP001054945">
    <property type="component" value="Unassembled WGS sequence"/>
</dbReference>
<accession>A0AAV4RX50</accession>
<proteinExistence type="predicted"/>
<organism evidence="1 2">
    <name type="scientific">Caerostris extrusa</name>
    <name type="common">Bark spider</name>
    <name type="synonym">Caerostris bankana</name>
    <dbReference type="NCBI Taxonomy" id="172846"/>
    <lineage>
        <taxon>Eukaryota</taxon>
        <taxon>Metazoa</taxon>
        <taxon>Ecdysozoa</taxon>
        <taxon>Arthropoda</taxon>
        <taxon>Chelicerata</taxon>
        <taxon>Arachnida</taxon>
        <taxon>Araneae</taxon>
        <taxon>Araneomorphae</taxon>
        <taxon>Entelegynae</taxon>
        <taxon>Araneoidea</taxon>
        <taxon>Araneidae</taxon>
        <taxon>Caerostris</taxon>
    </lineage>
</organism>
<reference evidence="1 2" key="1">
    <citation type="submission" date="2021-06" db="EMBL/GenBank/DDBJ databases">
        <title>Caerostris extrusa draft genome.</title>
        <authorList>
            <person name="Kono N."/>
            <person name="Arakawa K."/>
        </authorList>
    </citation>
    <scope>NUCLEOTIDE SEQUENCE [LARGE SCALE GENOMIC DNA]</scope>
</reference>
<gene>
    <name evidence="1" type="ORF">CEXT_671001</name>
</gene>